<keyword evidence="11" id="KW-1185">Reference proteome</keyword>
<comment type="similarity">
    <text evidence="2">Belongs to the FliH family.</text>
</comment>
<comment type="caution">
    <text evidence="10">The sequence shown here is derived from an EMBL/GenBank/DDBJ whole genome shotgun (WGS) entry which is preliminary data.</text>
</comment>
<dbReference type="InterPro" id="IPR051472">
    <property type="entry name" value="T3SS_Stator/FliH"/>
</dbReference>
<evidence type="ECO:0000256" key="4">
    <source>
        <dbReference type="ARBA" id="ARBA00022448"/>
    </source>
</evidence>
<evidence type="ECO:0000256" key="8">
    <source>
        <dbReference type="SAM" id="MobiDB-lite"/>
    </source>
</evidence>
<dbReference type="Proteomes" id="UP000652074">
    <property type="component" value="Unassembled WGS sequence"/>
</dbReference>
<keyword evidence="10" id="KW-0969">Cilium</keyword>
<reference evidence="10 11" key="1">
    <citation type="submission" date="2019-12" db="EMBL/GenBank/DDBJ databases">
        <title>Comparative genomics gives insights into the taxonomy of the Azoarcus-Aromatoleum group and reveals separate origins of nif in the plant-associated Azoarcus and non-plant-associated Aromatoleum sub-groups.</title>
        <authorList>
            <person name="Lafos M."/>
            <person name="Maluk M."/>
            <person name="Batista M."/>
            <person name="Junghare M."/>
            <person name="Carmona M."/>
            <person name="Faoro H."/>
            <person name="Cruz L.M."/>
            <person name="Battistoni F."/>
            <person name="De Souza E."/>
            <person name="Pedrosa F."/>
            <person name="Chen W.-M."/>
            <person name="Poole P.S."/>
            <person name="Dixon R.A."/>
            <person name="James E.K."/>
        </authorList>
    </citation>
    <scope>NUCLEOTIDE SEQUENCE [LARGE SCALE GENOMIC DNA]</scope>
    <source>
        <strain evidence="10 11">ToN1</strain>
    </source>
</reference>
<evidence type="ECO:0000256" key="2">
    <source>
        <dbReference type="ARBA" id="ARBA00006602"/>
    </source>
</evidence>
<keyword evidence="4" id="KW-0813">Transport</keyword>
<evidence type="ECO:0000313" key="11">
    <source>
        <dbReference type="Proteomes" id="UP000652074"/>
    </source>
</evidence>
<dbReference type="PANTHER" id="PTHR34982">
    <property type="entry name" value="YOP PROTEINS TRANSLOCATION PROTEIN L"/>
    <property type="match status" value="1"/>
</dbReference>
<comment type="function">
    <text evidence="1">Needed for flagellar regrowth and assembly.</text>
</comment>
<evidence type="ECO:0000256" key="1">
    <source>
        <dbReference type="ARBA" id="ARBA00003041"/>
    </source>
</evidence>
<evidence type="ECO:0000256" key="5">
    <source>
        <dbReference type="ARBA" id="ARBA00022795"/>
    </source>
</evidence>
<protein>
    <recommendedName>
        <fullName evidence="3">Flagellar assembly protein FliH</fullName>
    </recommendedName>
</protein>
<gene>
    <name evidence="10" type="ORF">GPA26_23035</name>
</gene>
<keyword evidence="5" id="KW-1005">Bacterial flagellum biogenesis</keyword>
<evidence type="ECO:0000256" key="6">
    <source>
        <dbReference type="ARBA" id="ARBA00022927"/>
    </source>
</evidence>
<dbReference type="SUPFAM" id="SSF160527">
    <property type="entry name" value="V-type ATPase subunit E-like"/>
    <property type="match status" value="1"/>
</dbReference>
<keyword evidence="6" id="KW-0653">Protein transport</keyword>
<dbReference type="RefSeq" id="WP_169208663.1">
    <property type="nucleotide sequence ID" value="NZ_CP059560.1"/>
</dbReference>
<evidence type="ECO:0000259" key="9">
    <source>
        <dbReference type="Pfam" id="PF02108"/>
    </source>
</evidence>
<feature type="region of interest" description="Disordered" evidence="8">
    <location>
        <begin position="1"/>
        <end position="59"/>
    </location>
</feature>
<evidence type="ECO:0000256" key="3">
    <source>
        <dbReference type="ARBA" id="ARBA00016507"/>
    </source>
</evidence>
<dbReference type="PANTHER" id="PTHR34982:SF1">
    <property type="entry name" value="FLAGELLAR ASSEMBLY PROTEIN FLIH"/>
    <property type="match status" value="1"/>
</dbReference>
<dbReference type="EMBL" id="WTVR01000078">
    <property type="protein sequence ID" value="NMF91346.1"/>
    <property type="molecule type" value="Genomic_DNA"/>
</dbReference>
<sequence>MSISRHQAVGAYRRWEPPAFGEQEESQADTPDADLSPPAPPEPVAEPAPPPEPPPAVQPEIQLPTAAEIEAMFDDARREGYEAGYAEGAELARQQANRLTELADGLDGALKQLDQEVADEVVGLAIEVARQMVRRALAENPEEALIETVRTALNQLPQAQVRIHVHPDDVTLIRTYIAEQPTHLHHQIIEDDSMTRGGCRLQGTASEIDATVETRWRRILEGLGHRGSSWNDGK</sequence>
<dbReference type="InterPro" id="IPR018035">
    <property type="entry name" value="Flagellar_FliH/T3SS_HrpE"/>
</dbReference>
<proteinExistence type="inferred from homology"/>
<keyword evidence="7" id="KW-1006">Bacterial flagellum protein export</keyword>
<evidence type="ECO:0000313" key="10">
    <source>
        <dbReference type="EMBL" id="NMF91346.1"/>
    </source>
</evidence>
<feature type="domain" description="Flagellar assembly protein FliH/Type III secretion system HrpE" evidence="9">
    <location>
        <begin position="94"/>
        <end position="219"/>
    </location>
</feature>
<keyword evidence="10" id="KW-0282">Flagellum</keyword>
<organism evidence="10 11">
    <name type="scientific">Aromatoleum petrolei</name>
    <dbReference type="NCBI Taxonomy" id="76116"/>
    <lineage>
        <taxon>Bacteria</taxon>
        <taxon>Pseudomonadati</taxon>
        <taxon>Pseudomonadota</taxon>
        <taxon>Betaproteobacteria</taxon>
        <taxon>Rhodocyclales</taxon>
        <taxon>Rhodocyclaceae</taxon>
        <taxon>Aromatoleum</taxon>
    </lineage>
</organism>
<dbReference type="Pfam" id="PF02108">
    <property type="entry name" value="FliH"/>
    <property type="match status" value="1"/>
</dbReference>
<keyword evidence="10" id="KW-0966">Cell projection</keyword>
<feature type="compositionally biased region" description="Pro residues" evidence="8">
    <location>
        <begin position="37"/>
        <end position="57"/>
    </location>
</feature>
<accession>A0ABX1MYG4</accession>
<name>A0ABX1MYG4_9RHOO</name>
<evidence type="ECO:0000256" key="7">
    <source>
        <dbReference type="ARBA" id="ARBA00023225"/>
    </source>
</evidence>